<dbReference type="EMBL" id="MT142262">
    <property type="protein sequence ID" value="QJA77073.1"/>
    <property type="molecule type" value="Genomic_DNA"/>
</dbReference>
<gene>
    <name evidence="1" type="ORF">MM415A01366_0013</name>
    <name evidence="2" type="ORF">MM415B02632_0018</name>
    <name evidence="3" type="ORF">TM448B04819_0012</name>
</gene>
<evidence type="ECO:0000313" key="2">
    <source>
        <dbReference type="EMBL" id="QJA89005.1"/>
    </source>
</evidence>
<organism evidence="2">
    <name type="scientific">viral metagenome</name>
    <dbReference type="NCBI Taxonomy" id="1070528"/>
    <lineage>
        <taxon>unclassified sequences</taxon>
        <taxon>metagenomes</taxon>
        <taxon>organismal metagenomes</taxon>
    </lineage>
</organism>
<dbReference type="EMBL" id="MT142816">
    <property type="protein sequence ID" value="QJA89005.1"/>
    <property type="molecule type" value="Genomic_DNA"/>
</dbReference>
<sequence length="124" mass="14541">MSADNGIYILKSKDGYRVVHTQAIGNLFWWWNDERLYDDAYVEGLEKQGVKNPFYHKGESRSEINPRELVNYFGKASVLETEGDAWKEAKRLYDEIIKGDYPIVEYGISLISGWEDKEFPIRRN</sequence>
<name>A0A6M3L6Z5_9ZZZZ</name>
<evidence type="ECO:0000313" key="1">
    <source>
        <dbReference type="EMBL" id="QJA77073.1"/>
    </source>
</evidence>
<dbReference type="EMBL" id="MT145105">
    <property type="protein sequence ID" value="QJI03635.1"/>
    <property type="molecule type" value="Genomic_DNA"/>
</dbReference>
<proteinExistence type="predicted"/>
<protein>
    <submittedName>
        <fullName evidence="2">Uncharacterized protein</fullName>
    </submittedName>
</protein>
<reference evidence="2" key="1">
    <citation type="submission" date="2020-03" db="EMBL/GenBank/DDBJ databases">
        <title>The deep terrestrial virosphere.</title>
        <authorList>
            <person name="Holmfeldt K."/>
            <person name="Nilsson E."/>
            <person name="Simone D."/>
            <person name="Lopez-Fernandez M."/>
            <person name="Wu X."/>
            <person name="de Brujin I."/>
            <person name="Lundin D."/>
            <person name="Andersson A."/>
            <person name="Bertilsson S."/>
            <person name="Dopson M."/>
        </authorList>
    </citation>
    <scope>NUCLEOTIDE SEQUENCE</scope>
    <source>
        <strain evidence="1">MM415A01366</strain>
        <strain evidence="2">MM415B02632</strain>
        <strain evidence="3">TM448B04819</strain>
    </source>
</reference>
<accession>A0A6M3L6Z5</accession>
<dbReference type="AlphaFoldDB" id="A0A6M3L6Z5"/>
<evidence type="ECO:0000313" key="3">
    <source>
        <dbReference type="EMBL" id="QJI03635.1"/>
    </source>
</evidence>